<accession>A0ACB6YZE6</accession>
<proteinExistence type="predicted"/>
<name>A0ACB6YZE6_THEGA</name>
<reference evidence="1" key="2">
    <citation type="journal article" date="2020" name="Nat. Commun.">
        <title>Large-scale genome sequencing of mycorrhizal fungi provides insights into the early evolution of symbiotic traits.</title>
        <authorList>
            <person name="Miyauchi S."/>
            <person name="Kiss E."/>
            <person name="Kuo A."/>
            <person name="Drula E."/>
            <person name="Kohler A."/>
            <person name="Sanchez-Garcia M."/>
            <person name="Morin E."/>
            <person name="Andreopoulos B."/>
            <person name="Barry K.W."/>
            <person name="Bonito G."/>
            <person name="Buee M."/>
            <person name="Carver A."/>
            <person name="Chen C."/>
            <person name="Cichocki N."/>
            <person name="Clum A."/>
            <person name="Culley D."/>
            <person name="Crous P.W."/>
            <person name="Fauchery L."/>
            <person name="Girlanda M."/>
            <person name="Hayes R.D."/>
            <person name="Keri Z."/>
            <person name="LaButti K."/>
            <person name="Lipzen A."/>
            <person name="Lombard V."/>
            <person name="Magnuson J."/>
            <person name="Maillard F."/>
            <person name="Murat C."/>
            <person name="Nolan M."/>
            <person name="Ohm R.A."/>
            <person name="Pangilinan J."/>
            <person name="Pereira M.F."/>
            <person name="Perotto S."/>
            <person name="Peter M."/>
            <person name="Pfister S."/>
            <person name="Riley R."/>
            <person name="Sitrit Y."/>
            <person name="Stielow J.B."/>
            <person name="Szollosi G."/>
            <person name="Zifcakova L."/>
            <person name="Stursova M."/>
            <person name="Spatafora J.W."/>
            <person name="Tedersoo L."/>
            <person name="Vaario L.M."/>
            <person name="Yamada A."/>
            <person name="Yan M."/>
            <person name="Wang P."/>
            <person name="Xu J."/>
            <person name="Bruns T."/>
            <person name="Baldrian P."/>
            <person name="Vilgalys R."/>
            <person name="Dunand C."/>
            <person name="Henrissat B."/>
            <person name="Grigoriev I.V."/>
            <person name="Hibbett D."/>
            <person name="Nagy L.G."/>
            <person name="Martin F.M."/>
        </authorList>
    </citation>
    <scope>NUCLEOTIDE SEQUENCE</scope>
    <source>
        <strain evidence="1">P2</strain>
    </source>
</reference>
<reference evidence="1" key="1">
    <citation type="submission" date="2019-10" db="EMBL/GenBank/DDBJ databases">
        <authorList>
            <consortium name="DOE Joint Genome Institute"/>
            <person name="Kuo A."/>
            <person name="Miyauchi S."/>
            <person name="Kiss E."/>
            <person name="Drula E."/>
            <person name="Kohler A."/>
            <person name="Sanchez-Garcia M."/>
            <person name="Andreopoulos B."/>
            <person name="Barry K.W."/>
            <person name="Bonito G."/>
            <person name="Buee M."/>
            <person name="Carver A."/>
            <person name="Chen C."/>
            <person name="Cichocki N."/>
            <person name="Clum A."/>
            <person name="Culley D."/>
            <person name="Crous P.W."/>
            <person name="Fauchery L."/>
            <person name="Girlanda M."/>
            <person name="Hayes R."/>
            <person name="Keri Z."/>
            <person name="Labutti K."/>
            <person name="Lipzen A."/>
            <person name="Lombard V."/>
            <person name="Magnuson J."/>
            <person name="Maillard F."/>
            <person name="Morin E."/>
            <person name="Murat C."/>
            <person name="Nolan M."/>
            <person name="Ohm R."/>
            <person name="Pangilinan J."/>
            <person name="Pereira M."/>
            <person name="Perotto S."/>
            <person name="Peter M."/>
            <person name="Riley R."/>
            <person name="Sitrit Y."/>
            <person name="Stielow B."/>
            <person name="Szollosi G."/>
            <person name="Zifcakova L."/>
            <person name="Stursova M."/>
            <person name="Spatafora J.W."/>
            <person name="Tedersoo L."/>
            <person name="Vaario L.-M."/>
            <person name="Yamada A."/>
            <person name="Yan M."/>
            <person name="Wang P."/>
            <person name="Xu J."/>
            <person name="Bruns T."/>
            <person name="Baldrian P."/>
            <person name="Vilgalys R."/>
            <person name="Henrissat B."/>
            <person name="Grigoriev I.V."/>
            <person name="Hibbett D."/>
            <person name="Nagy L.G."/>
            <person name="Martin F.M."/>
        </authorList>
    </citation>
    <scope>NUCLEOTIDE SEQUENCE</scope>
    <source>
        <strain evidence="1">P2</strain>
    </source>
</reference>
<evidence type="ECO:0000313" key="2">
    <source>
        <dbReference type="Proteomes" id="UP000886501"/>
    </source>
</evidence>
<organism evidence="1 2">
    <name type="scientific">Thelephora ganbajun</name>
    <name type="common">Ganba fungus</name>
    <dbReference type="NCBI Taxonomy" id="370292"/>
    <lineage>
        <taxon>Eukaryota</taxon>
        <taxon>Fungi</taxon>
        <taxon>Dikarya</taxon>
        <taxon>Basidiomycota</taxon>
        <taxon>Agaricomycotina</taxon>
        <taxon>Agaricomycetes</taxon>
        <taxon>Thelephorales</taxon>
        <taxon>Thelephoraceae</taxon>
        <taxon>Thelephora</taxon>
    </lineage>
</organism>
<protein>
    <submittedName>
        <fullName evidence="1">Uncharacterized protein</fullName>
    </submittedName>
</protein>
<gene>
    <name evidence="1" type="ORF">BDM02DRAFT_3105436</name>
</gene>
<sequence>RKGIGQRLRDIRKPETIRKWENRTRGWLEVYDNGPVAREAQLHIQKFSSRKFGSHRRVREGKRVSMSARLDN</sequence>
<dbReference type="EMBL" id="MU118401">
    <property type="protein sequence ID" value="KAF9642629.1"/>
    <property type="molecule type" value="Genomic_DNA"/>
</dbReference>
<comment type="caution">
    <text evidence="1">The sequence shown here is derived from an EMBL/GenBank/DDBJ whole genome shotgun (WGS) entry which is preliminary data.</text>
</comment>
<feature type="non-terminal residue" evidence="1">
    <location>
        <position position="1"/>
    </location>
</feature>
<keyword evidence="2" id="KW-1185">Reference proteome</keyword>
<evidence type="ECO:0000313" key="1">
    <source>
        <dbReference type="EMBL" id="KAF9642629.1"/>
    </source>
</evidence>
<dbReference type="Proteomes" id="UP000886501">
    <property type="component" value="Unassembled WGS sequence"/>
</dbReference>